<dbReference type="Ensembl" id="ENSTMTT00000012667.1">
    <property type="protein sequence ID" value="ENSTMTP00000012240.1"/>
    <property type="gene ID" value="ENSTMTG00000008869.1"/>
</dbReference>
<proteinExistence type="predicted"/>
<dbReference type="Proteomes" id="UP000472274">
    <property type="component" value="Unplaced"/>
</dbReference>
<protein>
    <submittedName>
        <fullName evidence="1">Uncharacterized protein</fullName>
    </submittedName>
</protein>
<accession>A0A674IG04</accession>
<dbReference type="GeneTree" id="ENSGT00990000212873"/>
<evidence type="ECO:0000313" key="2">
    <source>
        <dbReference type="Proteomes" id="UP000472274"/>
    </source>
</evidence>
<dbReference type="Ensembl" id="ENSTMTT00000008022.1">
    <property type="protein sequence ID" value="ENSTMTP00000007765.1"/>
    <property type="gene ID" value="ENSTMTG00000005656.1"/>
</dbReference>
<dbReference type="AlphaFoldDB" id="A0A674IG04"/>
<evidence type="ECO:0000313" key="1">
    <source>
        <dbReference type="Ensembl" id="ENSTMTP00000007765.1"/>
    </source>
</evidence>
<organism evidence="1 2">
    <name type="scientific">Terrapene triunguis</name>
    <name type="common">Three-toed box turtle</name>
    <dbReference type="NCBI Taxonomy" id="2587831"/>
    <lineage>
        <taxon>Eukaryota</taxon>
        <taxon>Metazoa</taxon>
        <taxon>Chordata</taxon>
        <taxon>Craniata</taxon>
        <taxon>Vertebrata</taxon>
        <taxon>Euteleostomi</taxon>
        <taxon>Archelosauria</taxon>
        <taxon>Testudinata</taxon>
        <taxon>Testudines</taxon>
        <taxon>Cryptodira</taxon>
        <taxon>Durocryptodira</taxon>
        <taxon>Testudinoidea</taxon>
        <taxon>Emydidae</taxon>
        <taxon>Terrapene</taxon>
    </lineage>
</organism>
<keyword evidence="2" id="KW-1185">Reference proteome</keyword>
<reference evidence="1" key="1">
    <citation type="submission" date="2025-05" db="UniProtKB">
        <authorList>
            <consortium name="Ensembl"/>
        </authorList>
    </citation>
    <scope>IDENTIFICATION</scope>
</reference>
<name>A0A674IG04_9SAUR</name>
<sequence>LDQKDEELHVNCMLYQIFFGYHHAALPVSQNKRELLNVSFLSMDSYLNQSYGMESHGGGGGGSRTTVW</sequence>